<reference evidence="1 2" key="1">
    <citation type="submission" date="2014-05" db="EMBL/GenBank/DDBJ databases">
        <title>ATOL: Assembling a taxonomically balanced genome-scale reconstruction of the evolutionary history of the Enterobacteriaceae.</title>
        <authorList>
            <person name="Plunkett G.III."/>
            <person name="Neeno-Eckwall E.C."/>
            <person name="Glasner J.D."/>
            <person name="Perna N.T."/>
        </authorList>
    </citation>
    <scope>NUCLEOTIDE SEQUENCE [LARGE SCALE GENOMIC DNA]</scope>
    <source>
        <strain evidence="1 2">ATCC 33320</strain>
    </source>
</reference>
<dbReference type="EMBL" id="JMPI01000030">
    <property type="protein sequence ID" value="KFC81600.1"/>
    <property type="molecule type" value="Genomic_DNA"/>
</dbReference>
<evidence type="ECO:0000313" key="2">
    <source>
        <dbReference type="Proteomes" id="UP000028653"/>
    </source>
</evidence>
<gene>
    <name evidence="1" type="ORF">GBAG_2385</name>
</gene>
<dbReference type="STRING" id="1006004.GBAG_2385"/>
<evidence type="ECO:0000313" key="1">
    <source>
        <dbReference type="EMBL" id="KFC81600.1"/>
    </source>
</evidence>
<proteinExistence type="predicted"/>
<organism evidence="1 2">
    <name type="scientific">Buttiauxella agrestis ATCC 33320</name>
    <dbReference type="NCBI Taxonomy" id="1006004"/>
    <lineage>
        <taxon>Bacteria</taxon>
        <taxon>Pseudomonadati</taxon>
        <taxon>Pseudomonadota</taxon>
        <taxon>Gammaproteobacteria</taxon>
        <taxon>Enterobacterales</taxon>
        <taxon>Enterobacteriaceae</taxon>
        <taxon>Buttiauxella</taxon>
    </lineage>
</organism>
<sequence>MICNLLPLDLEKASESEITVYFCDAAHSDSGIKATTLCINAQTERTENMNNNNLQYSRV</sequence>
<name>A0A085GD05_9ENTR</name>
<dbReference type="AlphaFoldDB" id="A0A085GD05"/>
<accession>A0A085GD05</accession>
<dbReference type="Proteomes" id="UP000028653">
    <property type="component" value="Unassembled WGS sequence"/>
</dbReference>
<comment type="caution">
    <text evidence="1">The sequence shown here is derived from an EMBL/GenBank/DDBJ whole genome shotgun (WGS) entry which is preliminary data.</text>
</comment>
<keyword evidence="2" id="KW-1185">Reference proteome</keyword>
<protein>
    <submittedName>
        <fullName evidence="1">Uncharacterized protein</fullName>
    </submittedName>
</protein>